<feature type="compositionally biased region" description="Basic and acidic residues" evidence="1">
    <location>
        <begin position="30"/>
        <end position="41"/>
    </location>
</feature>
<feature type="region of interest" description="Disordered" evidence="1">
    <location>
        <begin position="1"/>
        <end position="44"/>
    </location>
</feature>
<accession>A0A9X2TGE1</accession>
<evidence type="ECO:0000256" key="1">
    <source>
        <dbReference type="SAM" id="MobiDB-lite"/>
    </source>
</evidence>
<reference evidence="2" key="1">
    <citation type="submission" date="2022-08" db="EMBL/GenBank/DDBJ databases">
        <title>Genomic Encyclopedia of Type Strains, Phase V (KMG-V): Genome sequencing to study the core and pangenomes of soil and plant-associated prokaryotes.</title>
        <authorList>
            <person name="Whitman W."/>
        </authorList>
    </citation>
    <scope>NUCLEOTIDE SEQUENCE</scope>
    <source>
        <strain evidence="2">SP3049</strain>
    </source>
</reference>
<dbReference type="Proteomes" id="UP001155057">
    <property type="component" value="Unassembled WGS sequence"/>
</dbReference>
<sequence length="196" mass="22536">MPLTEEELQEYQNHRDAGTFSEDSLTTGDEPYKRLPMRREVPPGMKKKAGLAASFLLLEGHGTSERVVICQSTPQWAADVINRAADEDGIVDSWRQKFAYESLKMIRAGSPPSVATTDSLDKLRNWENSTPGKRKYVEVAREMLESPSERQLLKTGQRLERFEVYFQVWSQLEEDGYDGSMYDLQRIRKRKSAQEN</sequence>
<evidence type="ECO:0000313" key="3">
    <source>
        <dbReference type="Proteomes" id="UP001155057"/>
    </source>
</evidence>
<dbReference type="RefSeq" id="WP_259124446.1">
    <property type="nucleotide sequence ID" value="NZ_JANUAE010000015.1"/>
</dbReference>
<protein>
    <submittedName>
        <fullName evidence="2">Uncharacterized protein</fullName>
    </submittedName>
</protein>
<organism evidence="2 3">
    <name type="scientific">Salinibacter ruber</name>
    <dbReference type="NCBI Taxonomy" id="146919"/>
    <lineage>
        <taxon>Bacteria</taxon>
        <taxon>Pseudomonadati</taxon>
        <taxon>Rhodothermota</taxon>
        <taxon>Rhodothermia</taxon>
        <taxon>Rhodothermales</taxon>
        <taxon>Salinibacteraceae</taxon>
        <taxon>Salinibacter</taxon>
    </lineage>
</organism>
<gene>
    <name evidence="2" type="ORF">GGP61_003230</name>
</gene>
<name>A0A9X2TGE1_9BACT</name>
<dbReference type="EMBL" id="JANUAE010000015">
    <property type="protein sequence ID" value="MCS3711597.1"/>
    <property type="molecule type" value="Genomic_DNA"/>
</dbReference>
<dbReference type="AlphaFoldDB" id="A0A9X2TGE1"/>
<evidence type="ECO:0000313" key="2">
    <source>
        <dbReference type="EMBL" id="MCS3711597.1"/>
    </source>
</evidence>
<proteinExistence type="predicted"/>
<comment type="caution">
    <text evidence="2">The sequence shown here is derived from an EMBL/GenBank/DDBJ whole genome shotgun (WGS) entry which is preliminary data.</text>
</comment>